<comment type="caution">
    <text evidence="1">The sequence shown here is derived from an EMBL/GenBank/DDBJ whole genome shotgun (WGS) entry which is preliminary data.</text>
</comment>
<accession>A0A2U2X5D0</accession>
<protein>
    <submittedName>
        <fullName evidence="1">Uncharacterized protein</fullName>
    </submittedName>
</protein>
<reference evidence="2" key="3">
    <citation type="submission" date="2018-05" db="EMBL/GenBank/DDBJ databases">
        <authorList>
            <person name="Lu D."/>
        </authorList>
    </citation>
    <scope>NUCLEOTIDE SEQUENCE [LARGE SCALE GENOMIC DNA]</scope>
    <source>
        <strain evidence="2">ZY111</strain>
    </source>
</reference>
<dbReference type="EMBL" id="QFRI01000001">
    <property type="protein sequence ID" value="PWH82983.1"/>
    <property type="molecule type" value="Genomic_DNA"/>
</dbReference>
<gene>
    <name evidence="1" type="ORF">DIS18_00025</name>
</gene>
<name>A0A2U2X5D0_9FLAO</name>
<reference evidence="1 2" key="2">
    <citation type="submission" date="2018-05" db="EMBL/GenBank/DDBJ databases">
        <title>Algibacter marinivivus sp. nov., isolated from sample around a algae.</title>
        <authorList>
            <person name="Zhong X."/>
        </authorList>
    </citation>
    <scope>NUCLEOTIDE SEQUENCE [LARGE SCALE GENOMIC DNA]</scope>
    <source>
        <strain evidence="1 2">ZY111</strain>
    </source>
</reference>
<dbReference type="Proteomes" id="UP000245375">
    <property type="component" value="Unassembled WGS sequence"/>
</dbReference>
<organism evidence="1 2">
    <name type="scientific">Algibacter marinivivus</name>
    <dbReference type="NCBI Taxonomy" id="2100723"/>
    <lineage>
        <taxon>Bacteria</taxon>
        <taxon>Pseudomonadati</taxon>
        <taxon>Bacteroidota</taxon>
        <taxon>Flavobacteriia</taxon>
        <taxon>Flavobacteriales</taxon>
        <taxon>Flavobacteriaceae</taxon>
        <taxon>Algibacter</taxon>
    </lineage>
</organism>
<dbReference type="OrthoDB" id="599464at2"/>
<evidence type="ECO:0000313" key="2">
    <source>
        <dbReference type="Proteomes" id="UP000245375"/>
    </source>
</evidence>
<evidence type="ECO:0000313" key="1">
    <source>
        <dbReference type="EMBL" id="PWH82983.1"/>
    </source>
</evidence>
<proteinExistence type="predicted"/>
<dbReference type="AlphaFoldDB" id="A0A2U2X5D0"/>
<keyword evidence="2" id="KW-1185">Reference proteome</keyword>
<sequence length="374" mass="41032">MKNKFTNYFVRIFFITALLYVVSCETETLIEEEQVSDLNASISFEAKKGKKSNGATFDLSQECVISSQTDLYAGQNILVGNVAVEVNDGNYIITYNITDSGYCLTTTHLSVVQAPEDFPISGGGNPKNGHFEYSNSHDCVDSYSYEVPTSKGSYIAAHAVVNCVADSNEDDILSNLPETVSVCVNDKGVDAEDSYFNITIDPENSLTGMYDAWCIDVDLSLNDDQCFEADVYSSLNAMPGGLFENPDTFDSINWIMNQDFISQGYSFGDIQWAIWELIDDANCNACVYLGDDWSVAKGTEIYNLAVDNGDGFIPGCDELVAIALVDKNRQLQPIFISVPVTCNEPGDCEETAWGDGCDFPGNNWATYFKVSSGH</sequence>
<reference evidence="2" key="1">
    <citation type="submission" date="2018-05" db="EMBL/GenBank/DDBJ databases">
        <title>Algibacter marinivivus sp. nov., isolated from sample around a algae.</title>
        <authorList>
            <person name="Lu D."/>
        </authorList>
    </citation>
    <scope>NUCLEOTIDE SEQUENCE [LARGE SCALE GENOMIC DNA]</scope>
    <source>
        <strain evidence="2">ZY111</strain>
    </source>
</reference>
<dbReference type="RefSeq" id="WP_109351007.1">
    <property type="nucleotide sequence ID" value="NZ_QFRI01000001.1"/>
</dbReference>